<dbReference type="InterPro" id="IPR039448">
    <property type="entry name" value="Beta_helix"/>
</dbReference>
<comment type="caution">
    <text evidence="3">The sequence shown here is derived from an EMBL/GenBank/DDBJ whole genome shotgun (WGS) entry which is preliminary data.</text>
</comment>
<dbReference type="Gene3D" id="2.160.20.10">
    <property type="entry name" value="Single-stranded right-handed beta-helix, Pectin lyase-like"/>
    <property type="match status" value="1"/>
</dbReference>
<dbReference type="RefSeq" id="WP_202571500.1">
    <property type="nucleotide sequence ID" value="NZ_JAWWQI010000002.1"/>
</dbReference>
<feature type="domain" description="Right handed beta helix" evidence="1">
    <location>
        <begin position="265"/>
        <end position="435"/>
    </location>
</feature>
<dbReference type="SUPFAM" id="SSF51126">
    <property type="entry name" value="Pectin lyase-like"/>
    <property type="match status" value="1"/>
</dbReference>
<dbReference type="Pfam" id="PF21258">
    <property type="entry name" value="Glyco_hydro_120_ins"/>
    <property type="match status" value="1"/>
</dbReference>
<dbReference type="Pfam" id="PF13229">
    <property type="entry name" value="Beta_helix"/>
    <property type="match status" value="1"/>
</dbReference>
<dbReference type="Proteomes" id="UP000432196">
    <property type="component" value="Unassembled WGS sequence"/>
</dbReference>
<dbReference type="InterPro" id="IPR011050">
    <property type="entry name" value="Pectin_lyase_fold/virulence"/>
</dbReference>
<evidence type="ECO:0000259" key="1">
    <source>
        <dbReference type="Pfam" id="PF13229"/>
    </source>
</evidence>
<gene>
    <name evidence="3" type="ORF">GBI83_04665</name>
</gene>
<evidence type="ECO:0000313" key="4">
    <source>
        <dbReference type="Proteomes" id="UP000432196"/>
    </source>
</evidence>
<dbReference type="InterPro" id="IPR013780">
    <property type="entry name" value="Glyco_hydro_b"/>
</dbReference>
<organism evidence="3 4">
    <name type="scientific">Bifidobacterium longum</name>
    <dbReference type="NCBI Taxonomy" id="216816"/>
    <lineage>
        <taxon>Bacteria</taxon>
        <taxon>Bacillati</taxon>
        <taxon>Actinomycetota</taxon>
        <taxon>Actinomycetes</taxon>
        <taxon>Bifidobacteriales</taxon>
        <taxon>Bifidobacteriaceae</taxon>
        <taxon>Bifidobacterium</taxon>
    </lineage>
</organism>
<evidence type="ECO:0000313" key="3">
    <source>
        <dbReference type="EMBL" id="KAB7073297.1"/>
    </source>
</evidence>
<dbReference type="InterPro" id="IPR012334">
    <property type="entry name" value="Pectin_lyas_fold"/>
</dbReference>
<reference evidence="3 4" key="1">
    <citation type="journal article" date="2019" name="Nat. Med.">
        <title>A library of human gut bacterial isolates paired with longitudinal multiomics data enables mechanistic microbiome research.</title>
        <authorList>
            <person name="Poyet M."/>
            <person name="Groussin M."/>
            <person name="Gibbons S.M."/>
            <person name="Avila-Pacheco J."/>
            <person name="Jiang X."/>
            <person name="Kearney S.M."/>
            <person name="Perrotta A.R."/>
            <person name="Berdy B."/>
            <person name="Zhao S."/>
            <person name="Lieberman T.D."/>
            <person name="Swanson P.K."/>
            <person name="Smith M."/>
            <person name="Roesemann S."/>
            <person name="Alexander J.E."/>
            <person name="Rich S.A."/>
            <person name="Livny J."/>
            <person name="Vlamakis H."/>
            <person name="Clish C."/>
            <person name="Bullock K."/>
            <person name="Deik A."/>
            <person name="Scott J."/>
            <person name="Pierce K.A."/>
            <person name="Xavier R.J."/>
            <person name="Alm E.J."/>
        </authorList>
    </citation>
    <scope>NUCLEOTIDE SEQUENCE [LARGE SCALE GENOMIC DNA]</scope>
    <source>
        <strain evidence="3 4">BIOML-A201</strain>
    </source>
</reference>
<accession>A0A6A2SLY5</accession>
<name>A0A6A2SLY5_BIFLN</name>
<dbReference type="EMBL" id="WDWL01000005">
    <property type="protein sequence ID" value="KAB7073297.1"/>
    <property type="molecule type" value="Genomic_DNA"/>
</dbReference>
<dbReference type="InterPro" id="IPR049169">
    <property type="entry name" value="Glyco_hydro_120_ins"/>
</dbReference>
<dbReference type="AlphaFoldDB" id="A0A6A2SLY5"/>
<proteinExistence type="predicted"/>
<evidence type="ECO:0000259" key="2">
    <source>
        <dbReference type="Pfam" id="PF21258"/>
    </source>
</evidence>
<protein>
    <submittedName>
        <fullName evidence="3">Right-handed parallel beta-helix repeat-containing protein</fullName>
    </submittedName>
</protein>
<sequence length="696" mass="75364">MTQRTLHVSAAAASHVGAHNGGADTPFATISAAAAVAQPGDTILVHEGVYREQVSPALGGLNEFNRITYTVADGEHAVIKGSEVVTDWRPLEIDGKPVPGVWHVSVPNALFGNFNPFAKPLRGDWLERPNDWTMSLGEVYLDGTSMYEAPSVDAVIAAEPRTFGYGPDWVSVTEPIDDPSKTIWQWHAQVGEGANSATEIWANFHDVNPNEHLTEINVRETCFYPERTGVNYLTVRGFEMAQAACGWAPPTGDQKGLLGTHWSKGWIIENNDIHDAFCSGISLGKDCSTGDNEASRFGRKPGYQIQQEVVFRAIRNGWSKETVGGHIVRGNHIHDCGQNGIVGHMGCAFSLIEDNHIHNIATKHEFFGHEIGGIKFHAAIDTIICHNHIHDCALGTWLDWEMQGTRITRNIYHDNWRDFMIEVTSGPCLIDNNVFGSFYSLDNVAQGTAFVHNLFCGTAQPRPVLNRSTPYHLPHSTAVAGYACVYGGDDRFYQNMFVGGPEFSKVTHRGTAYADGVPTSEAEYMARVHVNDPGDVEMFEQVPQPMYINGNAYLRGGDGTVAPSFAGEQTKYVAQAGAVDDEGTSAGADAGREPVGVEGIRDAIAQAAQSQARITTEPDGSVWLDLDADDALLSLPTIVIDSELLGTPRIVTEPFVNPDGTALAVDTDLTGAARSATPMPGPVESLTTGHNHIRLA</sequence>
<feature type="domain" description="Glycoside hydrolase 120 insertion" evidence="2">
    <location>
        <begin position="100"/>
        <end position="216"/>
    </location>
</feature>
<dbReference type="Gene3D" id="2.60.40.1180">
    <property type="entry name" value="Golgi alpha-mannosidase II"/>
    <property type="match status" value="1"/>
</dbReference>